<proteinExistence type="inferred from homology"/>
<dbReference type="GO" id="GO:0016020">
    <property type="term" value="C:membrane"/>
    <property type="evidence" value="ECO:0007669"/>
    <property type="project" value="UniProtKB-SubCell"/>
</dbReference>
<feature type="transmembrane region" description="Helical" evidence="6">
    <location>
        <begin position="69"/>
        <end position="87"/>
    </location>
</feature>
<accession>A0A0U1KZL6</accession>
<dbReference type="InterPro" id="IPR022301">
    <property type="entry name" value="Integral_membrane_YjbE"/>
</dbReference>
<dbReference type="NCBIfam" id="TIGR03717">
    <property type="entry name" value="R_switched_YjbE"/>
    <property type="match status" value="1"/>
</dbReference>
<evidence type="ECO:0000256" key="5">
    <source>
        <dbReference type="ARBA" id="ARBA00023136"/>
    </source>
</evidence>
<evidence type="ECO:0000256" key="4">
    <source>
        <dbReference type="ARBA" id="ARBA00022989"/>
    </source>
</evidence>
<keyword evidence="4 6" id="KW-1133">Transmembrane helix</keyword>
<evidence type="ECO:0000256" key="6">
    <source>
        <dbReference type="SAM" id="Phobius"/>
    </source>
</evidence>
<keyword evidence="5 6" id="KW-0472">Membrane</keyword>
<sequence length="224" mass="24052">MEMELLIALGSITVINLILSGDNAVVIALASRNLPPEQRKKAVLWGSAGAVILRILLTLVAAFLLKIPYVQFLGGLALVYIAINLLGDKQEDVSCEGAASFWEAIKVIIFADLIMSLDNVLAIAGVADGHFGLLIFGLVLSVPLVVFGSQMLMKLMDKFPVIIWAGSAILAWTAAKMMVADEKLGVWFEPYALMLEIGVTAAVLVIGYWQKKRGQVGSKDTHGA</sequence>
<organism evidence="7 8">
    <name type="scientific">Sporomusa ovata</name>
    <dbReference type="NCBI Taxonomy" id="2378"/>
    <lineage>
        <taxon>Bacteria</taxon>
        <taxon>Bacillati</taxon>
        <taxon>Bacillota</taxon>
        <taxon>Negativicutes</taxon>
        <taxon>Selenomonadales</taxon>
        <taxon>Sporomusaceae</taxon>
        <taxon>Sporomusa</taxon>
    </lineage>
</organism>
<comment type="subcellular location">
    <subcellularLocation>
        <location evidence="1">Membrane</location>
        <topology evidence="1">Multi-pass membrane protein</topology>
    </subcellularLocation>
</comment>
<evidence type="ECO:0000256" key="2">
    <source>
        <dbReference type="ARBA" id="ARBA00007511"/>
    </source>
</evidence>
<feature type="transmembrane region" description="Helical" evidence="6">
    <location>
        <begin position="129"/>
        <end position="147"/>
    </location>
</feature>
<gene>
    <name evidence="7" type="ORF">SpAn4DRAFT_3019</name>
</gene>
<feature type="transmembrane region" description="Helical" evidence="6">
    <location>
        <begin position="42"/>
        <end position="63"/>
    </location>
</feature>
<evidence type="ECO:0000313" key="7">
    <source>
        <dbReference type="EMBL" id="CQR72559.1"/>
    </source>
</evidence>
<protein>
    <submittedName>
        <fullName evidence="7">Integral membrane protein</fullName>
    </submittedName>
</protein>
<keyword evidence="3 6" id="KW-0812">Transmembrane</keyword>
<comment type="similarity">
    <text evidence="2">Belongs to the TerC family.</text>
</comment>
<dbReference type="Proteomes" id="UP000049855">
    <property type="component" value="Unassembled WGS sequence"/>
</dbReference>
<dbReference type="PANTHER" id="PTHR30238">
    <property type="entry name" value="MEMBRANE BOUND PREDICTED REDOX MODULATOR"/>
    <property type="match status" value="1"/>
</dbReference>
<evidence type="ECO:0000256" key="3">
    <source>
        <dbReference type="ARBA" id="ARBA00022692"/>
    </source>
</evidence>
<name>A0A0U1KZL6_9FIRM</name>
<dbReference type="InterPro" id="IPR005496">
    <property type="entry name" value="Integral_membrane_TerC"/>
</dbReference>
<keyword evidence="8" id="KW-1185">Reference proteome</keyword>
<dbReference type="RefSeq" id="WP_021167271.1">
    <property type="nucleotide sequence ID" value="NZ_CTRP01000010.1"/>
</dbReference>
<feature type="transmembrane region" description="Helical" evidence="6">
    <location>
        <begin position="191"/>
        <end position="209"/>
    </location>
</feature>
<dbReference type="Pfam" id="PF03741">
    <property type="entry name" value="TerC"/>
    <property type="match status" value="1"/>
</dbReference>
<evidence type="ECO:0000256" key="1">
    <source>
        <dbReference type="ARBA" id="ARBA00004141"/>
    </source>
</evidence>
<feature type="transmembrane region" description="Helical" evidence="6">
    <location>
        <begin position="159"/>
        <end position="179"/>
    </location>
</feature>
<dbReference type="PANTHER" id="PTHR30238:SF4">
    <property type="entry name" value="SLL1022 PROTEIN"/>
    <property type="match status" value="1"/>
</dbReference>
<feature type="transmembrane region" description="Helical" evidence="6">
    <location>
        <begin position="6"/>
        <end position="30"/>
    </location>
</feature>
<reference evidence="8" key="1">
    <citation type="submission" date="2015-03" db="EMBL/GenBank/DDBJ databases">
        <authorList>
            <person name="Nijsse Bart"/>
        </authorList>
    </citation>
    <scope>NUCLEOTIDE SEQUENCE [LARGE SCALE GENOMIC DNA]</scope>
</reference>
<dbReference type="AlphaFoldDB" id="A0A0U1KZL6"/>
<evidence type="ECO:0000313" key="8">
    <source>
        <dbReference type="Proteomes" id="UP000049855"/>
    </source>
</evidence>
<dbReference type="EMBL" id="CTRP01000010">
    <property type="protein sequence ID" value="CQR72559.1"/>
    <property type="molecule type" value="Genomic_DNA"/>
</dbReference>